<dbReference type="SUPFAM" id="SSF56281">
    <property type="entry name" value="Metallo-hydrolase/oxidoreductase"/>
    <property type="match status" value="1"/>
</dbReference>
<dbReference type="GO" id="GO:0005634">
    <property type="term" value="C:nucleus"/>
    <property type="evidence" value="ECO:0007669"/>
    <property type="project" value="TreeGrafter"/>
</dbReference>
<dbReference type="PANTHER" id="PTHR11203">
    <property type="entry name" value="CLEAVAGE AND POLYADENYLATION SPECIFICITY FACTOR FAMILY MEMBER"/>
    <property type="match status" value="1"/>
</dbReference>
<evidence type="ECO:0000256" key="1">
    <source>
        <dbReference type="ARBA" id="ARBA00022801"/>
    </source>
</evidence>
<feature type="domain" description="Metallo-beta-lactamase" evidence="2">
    <location>
        <begin position="15"/>
        <end position="217"/>
    </location>
</feature>
<evidence type="ECO:0000313" key="5">
    <source>
        <dbReference type="Proteomes" id="UP000029725"/>
    </source>
</evidence>
<evidence type="ECO:0000259" key="3">
    <source>
        <dbReference type="SMART" id="SM01027"/>
    </source>
</evidence>
<dbReference type="SMART" id="SM00849">
    <property type="entry name" value="Lactamase_B"/>
    <property type="match status" value="1"/>
</dbReference>
<dbReference type="PANTHER" id="PTHR11203:SF37">
    <property type="entry name" value="INTEGRATOR COMPLEX SUBUNIT 11"/>
    <property type="match status" value="1"/>
</dbReference>
<feature type="domain" description="Beta-Casp" evidence="3">
    <location>
        <begin position="236"/>
        <end position="350"/>
    </location>
</feature>
<dbReference type="VEuPathDB" id="MicrosporidiaDB:DI09_12p220"/>
<dbReference type="AlphaFoldDB" id="A0A098VVJ0"/>
<dbReference type="Proteomes" id="UP000029725">
    <property type="component" value="Unassembled WGS sequence"/>
</dbReference>
<dbReference type="SMART" id="SM01027">
    <property type="entry name" value="Beta-Casp"/>
    <property type="match status" value="1"/>
</dbReference>
<accession>A0A098VVJ0</accession>
<dbReference type="InterPro" id="IPR036866">
    <property type="entry name" value="RibonucZ/Hydroxyglut_hydro"/>
</dbReference>
<evidence type="ECO:0000313" key="4">
    <source>
        <dbReference type="EMBL" id="KGG52854.1"/>
    </source>
</evidence>
<dbReference type="RefSeq" id="XP_013239281.1">
    <property type="nucleotide sequence ID" value="XM_013383827.1"/>
</dbReference>
<dbReference type="InterPro" id="IPR050698">
    <property type="entry name" value="MBL"/>
</dbReference>
<sequence>MSLDVLVLGAGQDVGKSCIVVRVDNKYTLMFDCGIHMKYTDSRRFPDFSLLSKHSLKIDFLFISHFHLDHCGALPYFTEKLGYAVPRPTKAIAPLLLEDCRKLIEKDEEHSYSSEMIWNCINKVIVLNLNETLPLAEDLYVRTYYAGHVLGAVMFHIHTGTSSVVYTGDFNSIADRHLGAAFIDRLHPDLMITESTYSTLLRDTRRSRERDFLFKIHQALNRGGKVLIPVFALGRAQELCLVVESYWERMGLQSIPVFFNAGLTERANAIYRIFPEWMQSEGMGNPFDFKFIRPFDMQFAELEGPMLLFASPGSLQSGASYEVFKKWASDERNLVLLPGYAQPGSIAAQLLSGSKLVALWWPSCIQLSVNIQVQNLSFSLHADGKGILSLIKQCQPSRVMLVHGGRNGMYATCSYFFQQGNFAKANRVGAQYSNDISTNRFLHGHHHRFIFALRCQYIATCISVCCR</sequence>
<name>A0A098VVJ0_9MICR</name>
<dbReference type="Pfam" id="PF00753">
    <property type="entry name" value="Lactamase_B"/>
    <property type="match status" value="1"/>
</dbReference>
<proteinExistence type="predicted"/>
<dbReference type="HOGENOM" id="CLU_009673_3_2_1"/>
<dbReference type="GO" id="GO:0016787">
    <property type="term" value="F:hydrolase activity"/>
    <property type="evidence" value="ECO:0007669"/>
    <property type="project" value="UniProtKB-KW"/>
</dbReference>
<comment type="caution">
    <text evidence="4">The sequence shown here is derived from an EMBL/GenBank/DDBJ whole genome shotgun (WGS) entry which is preliminary data.</text>
</comment>
<dbReference type="InterPro" id="IPR022712">
    <property type="entry name" value="Beta_Casp"/>
</dbReference>
<dbReference type="InterPro" id="IPR001279">
    <property type="entry name" value="Metallo-B-lactamas"/>
</dbReference>
<dbReference type="Pfam" id="PF10996">
    <property type="entry name" value="Beta-Casp"/>
    <property type="match status" value="1"/>
</dbReference>
<keyword evidence="1" id="KW-0378">Hydrolase</keyword>
<protein>
    <submittedName>
        <fullName evidence="4">Uncharacterized protein</fullName>
    </submittedName>
</protein>
<evidence type="ECO:0000259" key="2">
    <source>
        <dbReference type="SMART" id="SM00849"/>
    </source>
</evidence>
<dbReference type="EMBL" id="JMKJ01000033">
    <property type="protein sequence ID" value="KGG52854.1"/>
    <property type="molecule type" value="Genomic_DNA"/>
</dbReference>
<dbReference type="OrthoDB" id="10249535at2759"/>
<dbReference type="GO" id="GO:0016180">
    <property type="term" value="P:snRNA processing"/>
    <property type="evidence" value="ECO:0007669"/>
    <property type="project" value="TreeGrafter"/>
</dbReference>
<dbReference type="GO" id="GO:0004521">
    <property type="term" value="F:RNA endonuclease activity"/>
    <property type="evidence" value="ECO:0007669"/>
    <property type="project" value="TreeGrafter"/>
</dbReference>
<dbReference type="Gene3D" id="3.60.15.10">
    <property type="entry name" value="Ribonuclease Z/Hydroxyacylglutathione hydrolase-like"/>
    <property type="match status" value="1"/>
</dbReference>
<dbReference type="Pfam" id="PF07521">
    <property type="entry name" value="RMMBL"/>
    <property type="match status" value="1"/>
</dbReference>
<organism evidence="4 5">
    <name type="scientific">Mitosporidium daphniae</name>
    <dbReference type="NCBI Taxonomy" id="1485682"/>
    <lineage>
        <taxon>Eukaryota</taxon>
        <taxon>Fungi</taxon>
        <taxon>Fungi incertae sedis</taxon>
        <taxon>Microsporidia</taxon>
        <taxon>Mitosporidium</taxon>
    </lineage>
</organism>
<reference evidence="4 5" key="1">
    <citation type="submission" date="2014-04" db="EMBL/GenBank/DDBJ databases">
        <title>A new species of microsporidia sheds light on the evolution of extreme parasitism.</title>
        <authorList>
            <person name="Haag K.L."/>
            <person name="James T.Y."/>
            <person name="Larsson R."/>
            <person name="Schaer T.M."/>
            <person name="Refardt D."/>
            <person name="Pombert J.-F."/>
            <person name="Ebert D."/>
        </authorList>
    </citation>
    <scope>NUCLEOTIDE SEQUENCE [LARGE SCALE GENOMIC DNA]</scope>
    <source>
        <strain evidence="4 5">UGP3</strain>
        <tissue evidence="4">Spores</tissue>
    </source>
</reference>
<dbReference type="Gene3D" id="3.40.50.10890">
    <property type="match status" value="1"/>
</dbReference>
<dbReference type="GeneID" id="25258251"/>
<dbReference type="InterPro" id="IPR011108">
    <property type="entry name" value="RMMBL"/>
</dbReference>
<keyword evidence="5" id="KW-1185">Reference proteome</keyword>
<gene>
    <name evidence="4" type="ORF">DI09_12p220</name>
</gene>